<proteinExistence type="predicted"/>
<dbReference type="EMBL" id="PDCK01000043">
    <property type="protein sequence ID" value="PRQ31952.1"/>
    <property type="molecule type" value="Genomic_DNA"/>
</dbReference>
<dbReference type="Proteomes" id="UP000238479">
    <property type="component" value="Chromosome 5"/>
</dbReference>
<evidence type="ECO:0000313" key="1">
    <source>
        <dbReference type="EMBL" id="PRQ31952.1"/>
    </source>
</evidence>
<gene>
    <name evidence="1" type="ORF">RchiOBHm_Chr5g0041071</name>
</gene>
<accession>A0A2P6QCR4</accession>
<sequence length="81" mass="8768">MIGVDQAGASMKVPVIMAIEESSTRWRPLLGWKGPVLELCENGWVAAGGVHGFEARRGNGGEDVRSAGFPHQIWVVVALRR</sequence>
<protein>
    <submittedName>
        <fullName evidence="1">Uncharacterized protein</fullName>
    </submittedName>
</protein>
<name>A0A2P6QCR4_ROSCH</name>
<reference evidence="1 2" key="1">
    <citation type="journal article" date="2018" name="Nat. Genet.">
        <title>The Rosa genome provides new insights in the design of modern roses.</title>
        <authorList>
            <person name="Bendahmane M."/>
        </authorList>
    </citation>
    <scope>NUCLEOTIDE SEQUENCE [LARGE SCALE GENOMIC DNA]</scope>
    <source>
        <strain evidence="2">cv. Old Blush</strain>
    </source>
</reference>
<keyword evidence="2" id="KW-1185">Reference proteome</keyword>
<comment type="caution">
    <text evidence="1">The sequence shown here is derived from an EMBL/GenBank/DDBJ whole genome shotgun (WGS) entry which is preliminary data.</text>
</comment>
<dbReference type="AlphaFoldDB" id="A0A2P6QCR4"/>
<dbReference type="Gramene" id="PRQ31952">
    <property type="protein sequence ID" value="PRQ31952"/>
    <property type="gene ID" value="RchiOBHm_Chr5g0041071"/>
</dbReference>
<organism evidence="1 2">
    <name type="scientific">Rosa chinensis</name>
    <name type="common">China rose</name>
    <dbReference type="NCBI Taxonomy" id="74649"/>
    <lineage>
        <taxon>Eukaryota</taxon>
        <taxon>Viridiplantae</taxon>
        <taxon>Streptophyta</taxon>
        <taxon>Embryophyta</taxon>
        <taxon>Tracheophyta</taxon>
        <taxon>Spermatophyta</taxon>
        <taxon>Magnoliopsida</taxon>
        <taxon>eudicotyledons</taxon>
        <taxon>Gunneridae</taxon>
        <taxon>Pentapetalae</taxon>
        <taxon>rosids</taxon>
        <taxon>fabids</taxon>
        <taxon>Rosales</taxon>
        <taxon>Rosaceae</taxon>
        <taxon>Rosoideae</taxon>
        <taxon>Rosoideae incertae sedis</taxon>
        <taxon>Rosa</taxon>
    </lineage>
</organism>
<evidence type="ECO:0000313" key="2">
    <source>
        <dbReference type="Proteomes" id="UP000238479"/>
    </source>
</evidence>